<keyword evidence="1" id="KW-0472">Membrane</keyword>
<dbReference type="AlphaFoldDB" id="A0A2G5PA46"/>
<evidence type="ECO:0000313" key="2">
    <source>
        <dbReference type="EMBL" id="PIB75186.1"/>
    </source>
</evidence>
<dbReference type="RefSeq" id="WP_090589668.1">
    <property type="nucleotide sequence ID" value="NZ_CP104302.1"/>
</dbReference>
<evidence type="ECO:0008006" key="4">
    <source>
        <dbReference type="Google" id="ProtNLM"/>
    </source>
</evidence>
<keyword evidence="1" id="KW-1133">Transmembrane helix</keyword>
<comment type="caution">
    <text evidence="2">The sequence shown here is derived from an EMBL/GenBank/DDBJ whole genome shotgun (WGS) entry which is preliminary data.</text>
</comment>
<feature type="transmembrane region" description="Helical" evidence="1">
    <location>
        <begin position="140"/>
        <end position="164"/>
    </location>
</feature>
<proteinExistence type="predicted"/>
<feature type="transmembrane region" description="Helical" evidence="1">
    <location>
        <begin position="331"/>
        <end position="349"/>
    </location>
</feature>
<feature type="transmembrane region" description="Helical" evidence="1">
    <location>
        <begin position="38"/>
        <end position="59"/>
    </location>
</feature>
<evidence type="ECO:0000313" key="3">
    <source>
        <dbReference type="Proteomes" id="UP000230551"/>
    </source>
</evidence>
<feature type="transmembrane region" description="Helical" evidence="1">
    <location>
        <begin position="176"/>
        <end position="199"/>
    </location>
</feature>
<feature type="transmembrane region" description="Helical" evidence="1">
    <location>
        <begin position="205"/>
        <end position="223"/>
    </location>
</feature>
<feature type="transmembrane region" description="Helical" evidence="1">
    <location>
        <begin position="111"/>
        <end position="128"/>
    </location>
</feature>
<organism evidence="2 3">
    <name type="scientific">Mycolicibacterium brumae</name>
    <dbReference type="NCBI Taxonomy" id="85968"/>
    <lineage>
        <taxon>Bacteria</taxon>
        <taxon>Bacillati</taxon>
        <taxon>Actinomycetota</taxon>
        <taxon>Actinomycetes</taxon>
        <taxon>Mycobacteriales</taxon>
        <taxon>Mycobacteriaceae</taxon>
        <taxon>Mycolicibacterium</taxon>
    </lineage>
</organism>
<dbReference type="EMBL" id="PDCN02000011">
    <property type="protein sequence ID" value="PIB75186.1"/>
    <property type="molecule type" value="Genomic_DNA"/>
</dbReference>
<sequence>MSQPHLPPGRSPQRAAEEWFLRRGLPSVLRPGRLLRRLLVRSAPALGAFAAMMAFSMLTVALTGRHTIDIDGTPSRTEWFLLAVVALFLPTAALVGWLVSRLASPRARLAVAWASVALAVLGAVLGGPSPRTGFNLLVDVAVIAAIISCTATGLGSILGWAVRLTVENLTSVGRMLIRALPVMLLTMLVFFNTAAWSMAATLSRGRLWVALGILVVIAVAFLTSSTANRLQPTLAPEAKRAEPAGALDDTAFARLPDRPNRVPLSRRERVNVVFVVTMSELVQILTVAVVTGLIFLVFGLVLVSPELLSVLTHGGSASGQVLGMTLPIPEALIQIVMFMIALTFMYLAANTVSNDEYRAQFLDPQLDELQVTLAARDRYRAYTASDRAEAVAK</sequence>
<feature type="transmembrane region" description="Helical" evidence="1">
    <location>
        <begin position="79"/>
        <end position="99"/>
    </location>
</feature>
<dbReference type="STRING" id="85968.GCA_900073015_02608"/>
<dbReference type="Proteomes" id="UP000230551">
    <property type="component" value="Unassembled WGS sequence"/>
</dbReference>
<protein>
    <recommendedName>
        <fullName evidence="4">Integral membrane protein</fullName>
    </recommendedName>
</protein>
<keyword evidence="1" id="KW-0812">Transmembrane</keyword>
<feature type="transmembrane region" description="Helical" evidence="1">
    <location>
        <begin position="270"/>
        <end position="303"/>
    </location>
</feature>
<dbReference type="OrthoDB" id="4750264at2"/>
<gene>
    <name evidence="2" type="ORF">CQY22_009975</name>
</gene>
<evidence type="ECO:0000256" key="1">
    <source>
        <dbReference type="SAM" id="Phobius"/>
    </source>
</evidence>
<reference evidence="2 3" key="1">
    <citation type="journal article" date="2017" name="Infect. Genet. Evol.">
        <title>The new phylogeny of the genus Mycobacterium: The old and the news.</title>
        <authorList>
            <person name="Tortoli E."/>
            <person name="Fedrizzi T."/>
            <person name="Meehan C.J."/>
            <person name="Trovato A."/>
            <person name="Grottola A."/>
            <person name="Giacobazzi E."/>
            <person name="Serpini G.F."/>
            <person name="Tagliazucchi S."/>
            <person name="Fabio A."/>
            <person name="Bettua C."/>
            <person name="Bertorelli R."/>
            <person name="Frascaro F."/>
            <person name="De Sanctis V."/>
            <person name="Pecorari M."/>
            <person name="Jousson O."/>
            <person name="Segata N."/>
            <person name="Cirillo D.M."/>
        </authorList>
    </citation>
    <scope>NUCLEOTIDE SEQUENCE [LARGE SCALE GENOMIC DNA]</scope>
    <source>
        <strain evidence="2 3">CIP1034565</strain>
    </source>
</reference>
<keyword evidence="3" id="KW-1185">Reference proteome</keyword>
<accession>A0A2G5PA46</accession>
<name>A0A2G5PA46_9MYCO</name>